<evidence type="ECO:0000259" key="4">
    <source>
        <dbReference type="PROSITE" id="PS50003"/>
    </source>
</evidence>
<evidence type="ECO:0000259" key="6">
    <source>
        <dbReference type="PROSITE" id="PS51651"/>
    </source>
</evidence>
<dbReference type="Pfam" id="PF20421">
    <property type="entry name" value="DHR-2_Lobe_C"/>
    <property type="match status" value="1"/>
</dbReference>
<dbReference type="Pfam" id="PF11878">
    <property type="entry name" value="DOCK_C-D_N"/>
    <property type="match status" value="1"/>
</dbReference>
<dbReference type="PROSITE" id="PS50003">
    <property type="entry name" value="PH_DOMAIN"/>
    <property type="match status" value="1"/>
</dbReference>
<dbReference type="SUPFAM" id="SSF48371">
    <property type="entry name" value="ARM repeat"/>
    <property type="match status" value="1"/>
</dbReference>
<dbReference type="CDD" id="cd11698">
    <property type="entry name" value="DHR2_DOCK9"/>
    <property type="match status" value="1"/>
</dbReference>
<dbReference type="PROSITE" id="PS51651">
    <property type="entry name" value="DOCKER"/>
    <property type="match status" value="1"/>
</dbReference>
<feature type="domain" description="C2 DOCK-type" evidence="5">
    <location>
        <begin position="600"/>
        <end position="767"/>
    </location>
</feature>
<dbReference type="PANTHER" id="PTHR23317">
    <property type="entry name" value="DEDICATOR OF CYTOKINESIS DOCK"/>
    <property type="match status" value="1"/>
</dbReference>
<evidence type="ECO:0000256" key="2">
    <source>
        <dbReference type="ARBA" id="ARBA00022658"/>
    </source>
</evidence>
<dbReference type="PROSITE" id="PS51650">
    <property type="entry name" value="C2_DOCK"/>
    <property type="match status" value="1"/>
</dbReference>
<dbReference type="InterPro" id="IPR021816">
    <property type="entry name" value="DOCK_C/D_N"/>
</dbReference>
<dbReference type="InterPro" id="IPR027357">
    <property type="entry name" value="DOCKER_dom"/>
</dbReference>
<dbReference type="Gene3D" id="1.20.58.740">
    <property type="match status" value="1"/>
</dbReference>
<dbReference type="InterPro" id="IPR037809">
    <property type="entry name" value="C2_Dock-D"/>
</dbReference>
<dbReference type="GO" id="GO:0005085">
    <property type="term" value="F:guanyl-nucleotide exchange factor activity"/>
    <property type="evidence" value="ECO:0007669"/>
    <property type="project" value="UniProtKB-KW"/>
</dbReference>
<dbReference type="SMART" id="SM00233">
    <property type="entry name" value="PH"/>
    <property type="match status" value="1"/>
</dbReference>
<accession>A0A674KEY9</accession>
<dbReference type="InterPro" id="IPR011993">
    <property type="entry name" value="PH-like_dom_sf"/>
</dbReference>
<dbReference type="InterPro" id="IPR043161">
    <property type="entry name" value="DOCK_C_lobe_A"/>
</dbReference>
<dbReference type="Proteomes" id="UP000472274">
    <property type="component" value="Unplaced"/>
</dbReference>
<keyword evidence="2" id="KW-0344">Guanine-nucleotide releasing factor</keyword>
<evidence type="ECO:0000256" key="1">
    <source>
        <dbReference type="ARBA" id="ARBA00022553"/>
    </source>
</evidence>
<dbReference type="Pfam" id="PF06920">
    <property type="entry name" value="DHR-2_Lobe_A"/>
    <property type="match status" value="1"/>
</dbReference>
<dbReference type="FunFam" id="1.20.58.740:FF:000001">
    <property type="entry name" value="dedicator of cytokinesis protein 9 isoform X1"/>
    <property type="match status" value="1"/>
</dbReference>
<proteinExistence type="inferred from homology"/>
<dbReference type="InterPro" id="IPR043162">
    <property type="entry name" value="DOCK_C_lobe_C"/>
</dbReference>
<dbReference type="Gene3D" id="2.30.29.30">
    <property type="entry name" value="Pleckstrin-homology domain (PH domain)/Phosphotyrosine-binding domain (PTB)"/>
    <property type="match status" value="1"/>
</dbReference>
<dbReference type="Pfam" id="PF14429">
    <property type="entry name" value="DOCK-C2"/>
    <property type="match status" value="1"/>
</dbReference>
<dbReference type="InterPro" id="IPR046770">
    <property type="entry name" value="DOCKER_Lobe_B"/>
</dbReference>
<evidence type="ECO:0000256" key="3">
    <source>
        <dbReference type="PROSITE-ProRule" id="PRU00983"/>
    </source>
</evidence>
<dbReference type="PANTHER" id="PTHR23317:SF77">
    <property type="entry name" value="DEDICATOR OF CYTOKINESIS PROTEIN 9"/>
    <property type="match status" value="1"/>
</dbReference>
<dbReference type="InterPro" id="IPR046773">
    <property type="entry name" value="DOCKER_Lobe_C"/>
</dbReference>
<evidence type="ECO:0000313" key="8">
    <source>
        <dbReference type="Proteomes" id="UP000472274"/>
    </source>
</evidence>
<dbReference type="Gene3D" id="2.60.40.150">
    <property type="entry name" value="C2 domain"/>
    <property type="match status" value="1"/>
</dbReference>
<dbReference type="SUPFAM" id="SSF50729">
    <property type="entry name" value="PH domain-like"/>
    <property type="match status" value="1"/>
</dbReference>
<keyword evidence="1" id="KW-0597">Phosphoprotein</keyword>
<dbReference type="InterPro" id="IPR046769">
    <property type="entry name" value="DOCKER_Lobe_A"/>
</dbReference>
<protein>
    <submittedName>
        <fullName evidence="7">Dedicator of cytokinesis 9</fullName>
    </submittedName>
</protein>
<evidence type="ECO:0000259" key="5">
    <source>
        <dbReference type="PROSITE" id="PS51650"/>
    </source>
</evidence>
<dbReference type="FunFam" id="1.25.40.410:FF:000001">
    <property type="entry name" value="dedicator of cytokinesis protein 9 isoform X2"/>
    <property type="match status" value="1"/>
</dbReference>
<evidence type="ECO:0000313" key="7">
    <source>
        <dbReference type="Ensembl" id="ENSTMTP00000032210.1"/>
    </source>
</evidence>
<name>A0A674KEY9_9SAUR</name>
<dbReference type="InterPro" id="IPR035892">
    <property type="entry name" value="C2_domain_sf"/>
</dbReference>
<dbReference type="Gene3D" id="1.25.40.410">
    <property type="match status" value="1"/>
</dbReference>
<dbReference type="InterPro" id="IPR027007">
    <property type="entry name" value="C2_DOCK-type_domain"/>
</dbReference>
<comment type="similarity">
    <text evidence="3">Belongs to the DOCK family.</text>
</comment>
<dbReference type="InterPro" id="IPR026791">
    <property type="entry name" value="DOCK"/>
</dbReference>
<dbReference type="GO" id="GO:0007264">
    <property type="term" value="P:small GTPase-mediated signal transduction"/>
    <property type="evidence" value="ECO:0007669"/>
    <property type="project" value="InterPro"/>
</dbReference>
<keyword evidence="8" id="KW-1185">Reference proteome</keyword>
<feature type="domain" description="DOCKER" evidence="6">
    <location>
        <begin position="1457"/>
        <end position="1884"/>
    </location>
</feature>
<organism evidence="7 8">
    <name type="scientific">Terrapene triunguis</name>
    <name type="common">Three-toed box turtle</name>
    <dbReference type="NCBI Taxonomy" id="2587831"/>
    <lineage>
        <taxon>Eukaryota</taxon>
        <taxon>Metazoa</taxon>
        <taxon>Chordata</taxon>
        <taxon>Craniata</taxon>
        <taxon>Vertebrata</taxon>
        <taxon>Euteleostomi</taxon>
        <taxon>Archelosauria</taxon>
        <taxon>Testudinata</taxon>
        <taxon>Testudines</taxon>
        <taxon>Cryptodira</taxon>
        <taxon>Durocryptodira</taxon>
        <taxon>Testudinoidea</taxon>
        <taxon>Emydidae</taxon>
        <taxon>Terrapene</taxon>
    </lineage>
</organism>
<dbReference type="Ensembl" id="ENSTMTT00000033361.1">
    <property type="protein sequence ID" value="ENSTMTP00000032210.1"/>
    <property type="gene ID" value="ENSTMTG00000022347.1"/>
</dbReference>
<reference evidence="7" key="2">
    <citation type="submission" date="2025-09" db="UniProtKB">
        <authorList>
            <consortium name="Ensembl"/>
        </authorList>
    </citation>
    <scope>IDENTIFICATION</scope>
</reference>
<dbReference type="InterPro" id="IPR001849">
    <property type="entry name" value="PH_domain"/>
</dbReference>
<gene>
    <name evidence="7" type="primary">DOCK9</name>
</gene>
<dbReference type="GeneTree" id="ENSGT00940000155972"/>
<dbReference type="Pfam" id="PF20422">
    <property type="entry name" value="DHR-2_Lobe_B"/>
    <property type="match status" value="1"/>
</dbReference>
<sequence>MTRKFTRALSKPGTAAELRQSVSEAVRGSVFVAKPKLIEPIDYENVIVQKKTQILNDALREMLLFPYDDFQTALLKRQGRYICSTVPENAEKEAQSLFVTECIKTYNSDWHVVNYKYEDYSGEFRQLPNKGTKSEKLPVHVYEVDEEADKDEDAASLGSQKGGITKQGWLYKGNMNSAISVTMRSFKRRFFHLIQLGDGSYNLNFYKDEKISKEPKGSIFLDSCMGVVQNNKVKRFAFELKMQDKSSYLLAADCELEMEEWITTLNKILQLNFEAAMQEKRNGESHEERSTCGMGKESRISHVSSWKLDFSGIEPEVKPFEEKFGKKILVKCNDLSFNLQSCVAENEEGPTTNVEPFFVTLSLFDIKNNRKISADFHVDLNHVSVRHMISNATQQLMNASGDNLHRAQDIIHESILQYPKQVIFSVTCPHPDIFLVARIEKVLQGSVTHCAEPYMKSSDSSKVAQKVLKNAKQACQRLGQYRMPFAWAARTLFKDASGTLDKNARFSALYRQDSNKLSNEDMLKLLADFRKPEKMAKLPVILGNLDITIDNVSPDFSNYVNSSYIPMKQFENSPKTIVTFEVEEFVPCIPKHSQPFTIYNNHLYVYPKHLKYDSQKSFAKARNIAVCIEFKDSDEEDSLPLKCIYGRPGGPVFTRNVLANVLHHHQNPEFYDEIKIELPTQLHGKHHLFFTFYHVSCDNSSKGSTKKKDVIETQVGYSWLPLLKDGRVVTNEQHIPVSANLPSGYLSYQELGIDGGKPLLTISTHLVSTVYTQDQHLHNFFEYCQKTESGAQALGTDLVKYLKSLHAMEGHVMIAFLPTILNQLFRVLTRTTQEEVTVNVTRFLHVVCHEEGLDSYLRSYVKPYIASEYKTVHEELTKSMTTILKPSADFLTSNKLLKYSWFFFEVLIKSMAQHLIENAKIKLLRNQRFPASFHHAVETFVNMLMPHITQKYRDNPEASKNANHSLAVFIKRCFTFMDRGFVFKQINNYISCFAPGDPKTLFEFKFEFLRVVCNHEHYIPLNLPMPFGKGRIQRYQDLQLDYSLTDEFCKNHFLVGLLLREVGNALQEFRDIRQIAISVLKNLMIKHSFDDRYSSRSHQARIATLYLPVFGLLLENVQRINVKDVSPFPVNPSSSVSEPVYYLTFGVIFSRIYSVMCIWRAECYGPDPLTCLTFASIPFHPSCRNQEGLGPIVHDRKSQTLPVSRNRTGMMHARLQQLSSLDNSLTFNHSYGHSDADVLHQSLLEANIATEVCLTTLDTLSLFTMAFKNQLLTDHGHNPLMKKVFDVYLCFLQKNQSETALKTVFIALRALIFKFPSAFYEGRADVCAALCYEILKCCNSKLSSIRTEASQLLYFLMRNNFDYTGKKSFVRTHLQVIISVSQLIADVVGIGGTRFQQSLSIINNCANSDRLIKHTTFSSDVKDLTKRIRTVLMATAQMKEHENDPEMLVDLQYSLAKSYASTPELRKTWLDSMARIHVKNGDLSEAAMCYVHVAALVAEYLTRKGMFKQGCTTFRIITPNIDEEASMMEDVGMQDVHFNEDVLMELLEQCADGLWKAERYELIADIYKLIIPIYEKRRDFERLAHLYDTLHRAYSKVTEVMHTGRRLLGTYFRVAFFGQGFFEDEDGKEYIYKEPKLTSLSEISQRLHKLYSDKFGSENVRMIQDSGKVNPKDLDSKYAYIQVTHVVPYFEEKELQERKTEFERTHNIRRFMFEMPFTQSGKRRGGVEEQCKRRTILTAIHCFPYVKKRIPVMYQHHTDLNPVEVAIDEMSKKVAELRQLCSSTEVDMIKLQLKLQGSVSVQVNAGPLAYARAFLDDTNTKKYPDNKVKLLKEVFRQFVEACGLALGINERLIKEDQLEYQEEMKANYREMAKELSEIMHEQCSTLASELSYYPVVTTWFSLILSIICHICKCSHIFTANANEII</sequence>
<dbReference type="FunFam" id="2.30.29.30:FF:000016">
    <property type="entry name" value="dedicator of cytokinesis protein 9 isoform X1"/>
    <property type="match status" value="1"/>
</dbReference>
<dbReference type="CDD" id="cd13267">
    <property type="entry name" value="PH_DOCK-D"/>
    <property type="match status" value="1"/>
</dbReference>
<dbReference type="CDD" id="cd08697">
    <property type="entry name" value="C2_Dock-D"/>
    <property type="match status" value="1"/>
</dbReference>
<dbReference type="InterPro" id="IPR016024">
    <property type="entry name" value="ARM-type_fold"/>
</dbReference>
<feature type="domain" description="PH" evidence="4">
    <location>
        <begin position="163"/>
        <end position="270"/>
    </location>
</feature>
<reference evidence="7" key="1">
    <citation type="submission" date="2025-08" db="UniProtKB">
        <authorList>
            <consortium name="Ensembl"/>
        </authorList>
    </citation>
    <scope>IDENTIFICATION</scope>
</reference>
<dbReference type="Pfam" id="PF00169">
    <property type="entry name" value="PH"/>
    <property type="match status" value="1"/>
</dbReference>